<accession>A0A229NZD9</accession>
<dbReference type="InterPro" id="IPR018540">
    <property type="entry name" value="Spo0E-like"/>
</dbReference>
<comment type="caution">
    <text evidence="1">The sequence shown here is derived from an EMBL/GenBank/DDBJ whole genome shotgun (WGS) entry which is preliminary data.</text>
</comment>
<proteinExistence type="predicted"/>
<dbReference type="Pfam" id="PF09388">
    <property type="entry name" value="SpoOE-like"/>
    <property type="match status" value="1"/>
</dbReference>
<evidence type="ECO:0000313" key="1">
    <source>
        <dbReference type="EMBL" id="OXM15124.1"/>
    </source>
</evidence>
<protein>
    <submittedName>
        <fullName evidence="1">Spo0E family sporulation regulatory protein-aspartic acid phosphatase</fullName>
    </submittedName>
</protein>
<dbReference type="SUPFAM" id="SSF140500">
    <property type="entry name" value="BAS1536-like"/>
    <property type="match status" value="1"/>
</dbReference>
<keyword evidence="2" id="KW-1185">Reference proteome</keyword>
<dbReference type="GO" id="GO:0046983">
    <property type="term" value="F:protein dimerization activity"/>
    <property type="evidence" value="ECO:0007669"/>
    <property type="project" value="InterPro"/>
</dbReference>
<dbReference type="Proteomes" id="UP000215145">
    <property type="component" value="Unassembled WGS sequence"/>
</dbReference>
<dbReference type="AlphaFoldDB" id="A0A229NZD9"/>
<organism evidence="1 2">
    <name type="scientific">Paenibacillus herberti</name>
    <dbReference type="NCBI Taxonomy" id="1619309"/>
    <lineage>
        <taxon>Bacteria</taxon>
        <taxon>Bacillati</taxon>
        <taxon>Bacillota</taxon>
        <taxon>Bacilli</taxon>
        <taxon>Bacillales</taxon>
        <taxon>Paenibacillaceae</taxon>
        <taxon>Paenibacillus</taxon>
    </lineage>
</organism>
<gene>
    <name evidence="1" type="ORF">CGZ75_16990</name>
</gene>
<dbReference type="Gene3D" id="4.10.280.10">
    <property type="entry name" value="Helix-loop-helix DNA-binding domain"/>
    <property type="match status" value="1"/>
</dbReference>
<dbReference type="OrthoDB" id="2679614at2"/>
<dbReference type="GO" id="GO:0043937">
    <property type="term" value="P:regulation of sporulation"/>
    <property type="evidence" value="ECO:0007669"/>
    <property type="project" value="InterPro"/>
</dbReference>
<evidence type="ECO:0000313" key="2">
    <source>
        <dbReference type="Proteomes" id="UP000215145"/>
    </source>
</evidence>
<sequence>MSNYEMLERLQVLRRRLHQAAEERGSLTDPIVLAISEEADQLIVVLQHQQREKRVGSITKQGPLSR</sequence>
<dbReference type="EMBL" id="NMUQ01000002">
    <property type="protein sequence ID" value="OXM15124.1"/>
    <property type="molecule type" value="Genomic_DNA"/>
</dbReference>
<reference evidence="1 2" key="1">
    <citation type="submission" date="2017-07" db="EMBL/GenBank/DDBJ databases">
        <title>Paenibacillus herberti R33 genome sequencing and assembly.</title>
        <authorList>
            <person name="Su W."/>
        </authorList>
    </citation>
    <scope>NUCLEOTIDE SEQUENCE [LARGE SCALE GENOMIC DNA]</scope>
    <source>
        <strain evidence="1 2">R33</strain>
    </source>
</reference>
<dbReference type="InterPro" id="IPR036638">
    <property type="entry name" value="HLH_DNA-bd_sf"/>
</dbReference>
<name>A0A229NZD9_9BACL</name>
<dbReference type="InterPro" id="IPR037208">
    <property type="entry name" value="Spo0E-like_sf"/>
</dbReference>